<sequence length="164" mass="17600">MLSFSKIGLILSLMLLPAICFASISDELQSAAEKGQVAFLLVTDMTVSDIDQARSIILGAMRQVENSIMIEMDRTDVINSSLVAKYRLSSAPLPLILVFTSNGVLVGGNPASKLNTQLLIDMIPSPKETEIREALQSGQAVLVTASRRGMESKSEVFSYCASAS</sequence>
<protein>
    <recommendedName>
        <fullName evidence="2">DUF4174 domain-containing protein</fullName>
    </recommendedName>
</protein>
<comment type="caution">
    <text evidence="1">The sequence shown here is derived from an EMBL/GenBank/DDBJ whole genome shotgun (WGS) entry which is preliminary data.</text>
</comment>
<evidence type="ECO:0008006" key="2">
    <source>
        <dbReference type="Google" id="ProtNLM"/>
    </source>
</evidence>
<name>X0S1C0_9ZZZZ</name>
<gene>
    <name evidence="1" type="ORF">S01H1_07445</name>
</gene>
<accession>X0S1C0</accession>
<proteinExistence type="predicted"/>
<organism evidence="1">
    <name type="scientific">marine sediment metagenome</name>
    <dbReference type="NCBI Taxonomy" id="412755"/>
    <lineage>
        <taxon>unclassified sequences</taxon>
        <taxon>metagenomes</taxon>
        <taxon>ecological metagenomes</taxon>
    </lineage>
</organism>
<dbReference type="AlphaFoldDB" id="X0S1C0"/>
<reference evidence="1" key="1">
    <citation type="journal article" date="2014" name="Front. Microbiol.">
        <title>High frequency of phylogenetically diverse reductive dehalogenase-homologous genes in deep subseafloor sedimentary metagenomes.</title>
        <authorList>
            <person name="Kawai M."/>
            <person name="Futagami T."/>
            <person name="Toyoda A."/>
            <person name="Takaki Y."/>
            <person name="Nishi S."/>
            <person name="Hori S."/>
            <person name="Arai W."/>
            <person name="Tsubouchi T."/>
            <person name="Morono Y."/>
            <person name="Uchiyama I."/>
            <person name="Ito T."/>
            <person name="Fujiyama A."/>
            <person name="Inagaki F."/>
            <person name="Takami H."/>
        </authorList>
    </citation>
    <scope>NUCLEOTIDE SEQUENCE</scope>
    <source>
        <strain evidence="1">Expedition CK06-06</strain>
    </source>
</reference>
<dbReference type="EMBL" id="BARS01003841">
    <property type="protein sequence ID" value="GAF69036.1"/>
    <property type="molecule type" value="Genomic_DNA"/>
</dbReference>
<feature type="non-terminal residue" evidence="1">
    <location>
        <position position="164"/>
    </location>
</feature>
<evidence type="ECO:0000313" key="1">
    <source>
        <dbReference type="EMBL" id="GAF69036.1"/>
    </source>
</evidence>